<dbReference type="OrthoDB" id="260154at2"/>
<accession>A0A518BAV7</accession>
<feature type="signal peptide" evidence="2">
    <location>
        <begin position="1"/>
        <end position="25"/>
    </location>
</feature>
<dbReference type="EMBL" id="CP036279">
    <property type="protein sequence ID" value="QDU64116.1"/>
    <property type="molecule type" value="Genomic_DNA"/>
</dbReference>
<evidence type="ECO:0000313" key="4">
    <source>
        <dbReference type="Proteomes" id="UP000317093"/>
    </source>
</evidence>
<gene>
    <name evidence="3" type="ORF">Pan216_50050</name>
</gene>
<evidence type="ECO:0000256" key="2">
    <source>
        <dbReference type="SAM" id="SignalP"/>
    </source>
</evidence>
<dbReference type="RefSeq" id="WP_145262087.1">
    <property type="nucleotide sequence ID" value="NZ_CP036279.1"/>
</dbReference>
<keyword evidence="2" id="KW-0732">Signal</keyword>
<proteinExistence type="predicted"/>
<dbReference type="KEGG" id="knv:Pan216_50050"/>
<name>A0A518BAV7_9BACT</name>
<evidence type="ECO:0000256" key="1">
    <source>
        <dbReference type="SAM" id="MobiDB-lite"/>
    </source>
</evidence>
<dbReference type="Proteomes" id="UP000317093">
    <property type="component" value="Chromosome"/>
</dbReference>
<keyword evidence="4" id="KW-1185">Reference proteome</keyword>
<evidence type="ECO:0000313" key="3">
    <source>
        <dbReference type="EMBL" id="QDU64116.1"/>
    </source>
</evidence>
<organism evidence="3 4">
    <name type="scientific">Kolteria novifilia</name>
    <dbReference type="NCBI Taxonomy" id="2527975"/>
    <lineage>
        <taxon>Bacteria</taxon>
        <taxon>Pseudomonadati</taxon>
        <taxon>Planctomycetota</taxon>
        <taxon>Planctomycetia</taxon>
        <taxon>Kolteriales</taxon>
        <taxon>Kolteriaceae</taxon>
        <taxon>Kolteria</taxon>
    </lineage>
</organism>
<feature type="region of interest" description="Disordered" evidence="1">
    <location>
        <begin position="158"/>
        <end position="179"/>
    </location>
</feature>
<sequence length="599" mass="66458" precursor="true">MLAQLSVLPSLVLVALAGGAPPAQIVIKEDPTPITLSPADFQPKSQPAQAQVAAHKPEVNEHVEPSVRIEHDDVVRNLKIQSALRKGRGLVGERRYAEAITVLEPHLTEAAGADQYLDTLAEAYRGQINELLLNRKSDEARLLAQRLRILTPEAQAGNVAAPTTRPTAAPPTVERSRGRAIPRAQATSKPKYQARAKLDTTPAIAHGQTSLLKDAERLFAAKQYAQALPLYEKAYEQDPIAAQPARERWGYCLLFVSVDKYNRWIEAPVGTHSAGDWEQLEADVRLAKRLAPSIEYTQTVLNAISDRKQDVQKPNVARTDNAAIHTGTSQYPLVNAPACPMRHLPTAHGQWSVIETANFRIHHRDRALGEEVARLAEAARKMSHEMWFGSPPQRDWTPRCDVFLYPTAQEYTQVTGVPAQSPGHSKVLNENGRIRSRRLELRCDDPNMKLAILPHEITHVVLAGKFGAHDVPRWADEGMAVLTEPRDKQDAHLGNLYRCQTTGRRFSCSQMFTMREYPPGPQMRDFYAHSVGICRYLVEMGGAEKLPLFINTALQNNNYELALRQVYGINGVTDLESKFGQYVASIPNGGNVGVATARR</sequence>
<reference evidence="3 4" key="1">
    <citation type="submission" date="2019-02" db="EMBL/GenBank/DDBJ databases">
        <title>Deep-cultivation of Planctomycetes and their phenomic and genomic characterization uncovers novel biology.</title>
        <authorList>
            <person name="Wiegand S."/>
            <person name="Jogler M."/>
            <person name="Boedeker C."/>
            <person name="Pinto D."/>
            <person name="Vollmers J."/>
            <person name="Rivas-Marin E."/>
            <person name="Kohn T."/>
            <person name="Peeters S.H."/>
            <person name="Heuer A."/>
            <person name="Rast P."/>
            <person name="Oberbeckmann S."/>
            <person name="Bunk B."/>
            <person name="Jeske O."/>
            <person name="Meyerdierks A."/>
            <person name="Storesund J.E."/>
            <person name="Kallscheuer N."/>
            <person name="Luecker S."/>
            <person name="Lage O.M."/>
            <person name="Pohl T."/>
            <person name="Merkel B.J."/>
            <person name="Hornburger P."/>
            <person name="Mueller R.-W."/>
            <person name="Bruemmer F."/>
            <person name="Labrenz M."/>
            <person name="Spormann A.M."/>
            <person name="Op den Camp H."/>
            <person name="Overmann J."/>
            <person name="Amann R."/>
            <person name="Jetten M.S.M."/>
            <person name="Mascher T."/>
            <person name="Medema M.H."/>
            <person name="Devos D.P."/>
            <person name="Kaster A.-K."/>
            <person name="Ovreas L."/>
            <person name="Rohde M."/>
            <person name="Galperin M.Y."/>
            <person name="Jogler C."/>
        </authorList>
    </citation>
    <scope>NUCLEOTIDE SEQUENCE [LARGE SCALE GENOMIC DNA]</scope>
    <source>
        <strain evidence="3 4">Pan216</strain>
    </source>
</reference>
<dbReference type="AlphaFoldDB" id="A0A518BAV7"/>
<feature type="chain" id="PRO_5022024020" description="Peptidase MA-like domain-containing protein" evidence="2">
    <location>
        <begin position="26"/>
        <end position="599"/>
    </location>
</feature>
<feature type="compositionally biased region" description="Low complexity" evidence="1">
    <location>
        <begin position="160"/>
        <end position="172"/>
    </location>
</feature>
<evidence type="ECO:0008006" key="5">
    <source>
        <dbReference type="Google" id="ProtNLM"/>
    </source>
</evidence>
<protein>
    <recommendedName>
        <fullName evidence="5">Peptidase MA-like domain-containing protein</fullName>
    </recommendedName>
</protein>